<dbReference type="InterPro" id="IPR015500">
    <property type="entry name" value="Peptidase_S8_subtilisin-rel"/>
</dbReference>
<evidence type="ECO:0000256" key="1">
    <source>
        <dbReference type="ARBA" id="ARBA00022670"/>
    </source>
</evidence>
<dbReference type="PANTHER" id="PTHR42884:SF14">
    <property type="entry name" value="NEUROENDOCRINE CONVERTASE 1"/>
    <property type="match status" value="1"/>
</dbReference>
<evidence type="ECO:0000313" key="8">
    <source>
        <dbReference type="EMBL" id="NGN41662.1"/>
    </source>
</evidence>
<dbReference type="Proteomes" id="UP000481252">
    <property type="component" value="Unassembled WGS sequence"/>
</dbReference>
<dbReference type="PROSITE" id="PS00137">
    <property type="entry name" value="SUBTILASE_HIS"/>
    <property type="match status" value="1"/>
</dbReference>
<evidence type="ECO:0000259" key="7">
    <source>
        <dbReference type="PROSITE" id="PS51208"/>
    </source>
</evidence>
<dbReference type="InterPro" id="IPR023828">
    <property type="entry name" value="Peptidase_S8_Ser-AS"/>
</dbReference>
<evidence type="ECO:0000256" key="5">
    <source>
        <dbReference type="PROSITE-ProRule" id="PRU01240"/>
    </source>
</evidence>
<dbReference type="InterPro" id="IPR036709">
    <property type="entry name" value="Autotransporte_beta_dom_sf"/>
</dbReference>
<keyword evidence="3 5" id="KW-0378">Hydrolase</keyword>
<dbReference type="InterPro" id="IPR034061">
    <property type="entry name" value="Peptidases_S8_Autotransporter"/>
</dbReference>
<feature type="signal peptide" evidence="6">
    <location>
        <begin position="1"/>
        <end position="29"/>
    </location>
</feature>
<proteinExistence type="inferred from homology"/>
<dbReference type="PROSITE" id="PS51892">
    <property type="entry name" value="SUBTILASE"/>
    <property type="match status" value="1"/>
</dbReference>
<dbReference type="SUPFAM" id="SSF103515">
    <property type="entry name" value="Autotransporter"/>
    <property type="match status" value="1"/>
</dbReference>
<feature type="domain" description="Autotransporter" evidence="7">
    <location>
        <begin position="658"/>
        <end position="938"/>
    </location>
</feature>
<feature type="chain" id="PRO_5028910226" evidence="6">
    <location>
        <begin position="30"/>
        <end position="938"/>
    </location>
</feature>
<sequence length="938" mass="97999">MSGRLFISRVAALLLSTALCGSFSGSASAQTSGDPTDPESWRTPEYRAQWGLDFINAADAYAKGLDGSGVMVGLIDGGLDINHPEFVGRYIEGVTFDPSYPWNVDAENHGTSVASIIAANRDGVGMHGVAPGAMIVSANRYGGDEYGDLYGISMLVERGVRILNNSYGFLRPTTDITFEEAESGFERELPVYRRAVAEGALLIWATGNEGWSQPAINAGLPFYFPELESGWLAVAAVAPGDMPIWSNRCGVAMNWCLAAPGGGDVWEWDDGGKQWVWIGDRDDILVANAGGGYSKEWGTSLAAPFVAGTAALVAQMFPYMTMEQVRQVLLGTARDVGAPGVDEIFGYGLLDAGKAVLGPGKFDWSDFHAVIDEGKSVWENDITGDGGLMKSGNGVLVLTGDSAYLGDTRIAGGVLAVNGSITSDTLIDPAGTLAGTGTIFGDVDNNGAVYAGWNRDGGTLTIDGNYRQRENTWLVVELGAPDGTSRLDVTGTATIEGGSVDVAFEPGAYGGDARHTILSADGDVTGQFADVCNCYAFLDFDLIYDPTNVYLDVSRNSVAFADVATTRNGAGVAGGIESLGLDNQLYGIVTTLNADGAAVAFNQLTGEIHPSLAGTLVTQTSLISDAASSRLRTAFADVGTPALPVMAYGPDGPELAPATTDRFAVWSQALGAWGKRDGTDNAAGLDHSIGGVLFGGDAAVGDAWRVGVLGGYSQTTFESPRTSSSGSSKNIHLGLYAGTEWGAVALRTGAAYTWHDIETRRAPRFSSYFYDFDGKPAADYDAGTAQVFGELGYRMTAGNLRLEPFAGLAYASVRADGFAEKGSGMGLFSAASTTDVTFTTLGAHAATDFDIGSLAATARGMLGWRHAFGDTVPTSTFSFAGGTPFAIEGLPIAKDALAIEAGLDLQIAKAATLGFVYAGQVASQAQDHSFKLDLAVRF</sequence>
<dbReference type="GO" id="GO:0004252">
    <property type="term" value="F:serine-type endopeptidase activity"/>
    <property type="evidence" value="ECO:0007669"/>
    <property type="project" value="UniProtKB-UniRule"/>
</dbReference>
<evidence type="ECO:0000256" key="2">
    <source>
        <dbReference type="ARBA" id="ARBA00022729"/>
    </source>
</evidence>
<dbReference type="InterPro" id="IPR036852">
    <property type="entry name" value="Peptidase_S8/S53_dom_sf"/>
</dbReference>
<organism evidence="8 9">
    <name type="scientific">Mesorhizobium zhangyense</name>
    <dbReference type="NCBI Taxonomy" id="1776730"/>
    <lineage>
        <taxon>Bacteria</taxon>
        <taxon>Pseudomonadati</taxon>
        <taxon>Pseudomonadota</taxon>
        <taxon>Alphaproteobacteria</taxon>
        <taxon>Hyphomicrobiales</taxon>
        <taxon>Phyllobacteriaceae</taxon>
        <taxon>Mesorhizobium</taxon>
    </lineage>
</organism>
<dbReference type="InterPro" id="IPR005546">
    <property type="entry name" value="Autotransporte_beta"/>
</dbReference>
<gene>
    <name evidence="8" type="ORF">G6N74_11325</name>
</gene>
<keyword evidence="1 5" id="KW-0645">Protease</keyword>
<dbReference type="PROSITE" id="PS51208">
    <property type="entry name" value="AUTOTRANSPORTER"/>
    <property type="match status" value="1"/>
</dbReference>
<dbReference type="EMBL" id="JAAKZG010000004">
    <property type="protein sequence ID" value="NGN41662.1"/>
    <property type="molecule type" value="Genomic_DNA"/>
</dbReference>
<dbReference type="GO" id="GO:0019867">
    <property type="term" value="C:outer membrane"/>
    <property type="evidence" value="ECO:0007669"/>
    <property type="project" value="InterPro"/>
</dbReference>
<dbReference type="PANTHER" id="PTHR42884">
    <property type="entry name" value="PROPROTEIN CONVERTASE SUBTILISIN/KEXIN-RELATED"/>
    <property type="match status" value="1"/>
</dbReference>
<comment type="similarity">
    <text evidence="5">Belongs to the peptidase S8 family.</text>
</comment>
<dbReference type="PRINTS" id="PR00723">
    <property type="entry name" value="SUBTILISIN"/>
</dbReference>
<dbReference type="InterPro" id="IPR000209">
    <property type="entry name" value="Peptidase_S8/S53_dom"/>
</dbReference>
<dbReference type="AlphaFoldDB" id="A0A7C9R718"/>
<dbReference type="InterPro" id="IPR006315">
    <property type="entry name" value="OM_autotransptr_brl_dom"/>
</dbReference>
<dbReference type="Pfam" id="PF12951">
    <property type="entry name" value="PATR"/>
    <property type="match status" value="1"/>
</dbReference>
<evidence type="ECO:0000256" key="3">
    <source>
        <dbReference type="ARBA" id="ARBA00022801"/>
    </source>
</evidence>
<comment type="caution">
    <text evidence="8">The sequence shown here is derived from an EMBL/GenBank/DDBJ whole genome shotgun (WGS) entry which is preliminary data.</text>
</comment>
<dbReference type="GO" id="GO:0016485">
    <property type="term" value="P:protein processing"/>
    <property type="evidence" value="ECO:0007669"/>
    <property type="project" value="TreeGrafter"/>
</dbReference>
<name>A0A7C9R718_9HYPH</name>
<dbReference type="NCBIfam" id="TIGR02601">
    <property type="entry name" value="autotrns_rpt"/>
    <property type="match status" value="1"/>
</dbReference>
<feature type="active site" description="Charge relay system" evidence="5">
    <location>
        <position position="300"/>
    </location>
</feature>
<dbReference type="Gene3D" id="2.40.128.130">
    <property type="entry name" value="Autotransporter beta-domain"/>
    <property type="match status" value="1"/>
</dbReference>
<feature type="active site" description="Charge relay system" evidence="5">
    <location>
        <position position="76"/>
    </location>
</feature>
<dbReference type="SMART" id="SM00869">
    <property type="entry name" value="Autotransporter"/>
    <property type="match status" value="1"/>
</dbReference>
<dbReference type="NCBIfam" id="TIGR01414">
    <property type="entry name" value="autotrans_barl"/>
    <property type="match status" value="1"/>
</dbReference>
<dbReference type="GO" id="GO:0005886">
    <property type="term" value="C:plasma membrane"/>
    <property type="evidence" value="ECO:0007669"/>
    <property type="project" value="TreeGrafter"/>
</dbReference>
<dbReference type="Pfam" id="PF00082">
    <property type="entry name" value="Peptidase_S8"/>
    <property type="match status" value="1"/>
</dbReference>
<keyword evidence="4 5" id="KW-0720">Serine protease</keyword>
<dbReference type="InterPro" id="IPR011050">
    <property type="entry name" value="Pectin_lyase_fold/virulence"/>
</dbReference>
<evidence type="ECO:0000313" key="9">
    <source>
        <dbReference type="Proteomes" id="UP000481252"/>
    </source>
</evidence>
<dbReference type="RefSeq" id="WP_165117307.1">
    <property type="nucleotide sequence ID" value="NZ_JAAKZG010000004.1"/>
</dbReference>
<dbReference type="PROSITE" id="PS00138">
    <property type="entry name" value="SUBTILASE_SER"/>
    <property type="match status" value="1"/>
</dbReference>
<protein>
    <submittedName>
        <fullName evidence="8">Autotransporter domain-containing protein</fullName>
    </submittedName>
</protein>
<dbReference type="InterPro" id="IPR013425">
    <property type="entry name" value="Autotrns_rpt"/>
</dbReference>
<dbReference type="SUPFAM" id="SSF51126">
    <property type="entry name" value="Pectin lyase-like"/>
    <property type="match status" value="1"/>
</dbReference>
<keyword evidence="2 6" id="KW-0732">Signal</keyword>
<feature type="active site" description="Charge relay system" evidence="5">
    <location>
        <position position="109"/>
    </location>
</feature>
<evidence type="ECO:0000256" key="6">
    <source>
        <dbReference type="SAM" id="SignalP"/>
    </source>
</evidence>
<dbReference type="InterPro" id="IPR022398">
    <property type="entry name" value="Peptidase_S8_His-AS"/>
</dbReference>
<dbReference type="Pfam" id="PF03797">
    <property type="entry name" value="Autotransporter"/>
    <property type="match status" value="1"/>
</dbReference>
<dbReference type="CDD" id="cd04848">
    <property type="entry name" value="Peptidases_S8_Autotransporter_serine_protease_like"/>
    <property type="match status" value="1"/>
</dbReference>
<dbReference type="SUPFAM" id="SSF52743">
    <property type="entry name" value="Subtilisin-like"/>
    <property type="match status" value="1"/>
</dbReference>
<reference evidence="8 9" key="1">
    <citation type="submission" date="2020-02" db="EMBL/GenBank/DDBJ databases">
        <title>Genome sequence of the type strain CGMCC 1.15528 of Mesorhizobium zhangyense.</title>
        <authorList>
            <person name="Gao J."/>
            <person name="Sun J."/>
        </authorList>
    </citation>
    <scope>NUCLEOTIDE SEQUENCE [LARGE SCALE GENOMIC DNA]</scope>
    <source>
        <strain evidence="8 9">CGMCC 1.15528</strain>
    </source>
</reference>
<evidence type="ECO:0000256" key="4">
    <source>
        <dbReference type="ARBA" id="ARBA00022825"/>
    </source>
</evidence>
<keyword evidence="9" id="KW-1185">Reference proteome</keyword>
<accession>A0A7C9R718</accession>
<dbReference type="Gene3D" id="3.40.50.200">
    <property type="entry name" value="Peptidase S8/S53 domain"/>
    <property type="match status" value="1"/>
</dbReference>